<evidence type="ECO:0008006" key="3">
    <source>
        <dbReference type="Google" id="ProtNLM"/>
    </source>
</evidence>
<dbReference type="InterPro" id="IPR043504">
    <property type="entry name" value="Peptidase_S1_PA_chymotrypsin"/>
</dbReference>
<gene>
    <name evidence="2" type="ORF">NDES1114_LOCUS29413</name>
</gene>
<evidence type="ECO:0000256" key="1">
    <source>
        <dbReference type="SAM" id="MobiDB-lite"/>
    </source>
</evidence>
<dbReference type="SUPFAM" id="SSF50494">
    <property type="entry name" value="Trypsin-like serine proteases"/>
    <property type="match status" value="1"/>
</dbReference>
<name>A0A7S1QNZ2_NEODS</name>
<protein>
    <recommendedName>
        <fullName evidence="3">Serine protease</fullName>
    </recommendedName>
</protein>
<feature type="compositionally biased region" description="Low complexity" evidence="1">
    <location>
        <begin position="325"/>
        <end position="351"/>
    </location>
</feature>
<dbReference type="EMBL" id="HBGF01043975">
    <property type="protein sequence ID" value="CAD9144374.1"/>
    <property type="molecule type" value="Transcribed_RNA"/>
</dbReference>
<organism evidence="2">
    <name type="scientific">Neobodo designis</name>
    <name type="common">Flagellated protozoan</name>
    <name type="synonym">Bodo designis</name>
    <dbReference type="NCBI Taxonomy" id="312471"/>
    <lineage>
        <taxon>Eukaryota</taxon>
        <taxon>Discoba</taxon>
        <taxon>Euglenozoa</taxon>
        <taxon>Kinetoplastea</taxon>
        <taxon>Metakinetoplastina</taxon>
        <taxon>Neobodonida</taxon>
        <taxon>Neobodo</taxon>
    </lineage>
</organism>
<dbReference type="InterPro" id="IPR009003">
    <property type="entry name" value="Peptidase_S1_PA"/>
</dbReference>
<dbReference type="Pfam" id="PF13365">
    <property type="entry name" value="Trypsin_2"/>
    <property type="match status" value="1"/>
</dbReference>
<evidence type="ECO:0000313" key="2">
    <source>
        <dbReference type="EMBL" id="CAD9144374.1"/>
    </source>
</evidence>
<dbReference type="AlphaFoldDB" id="A0A7S1QNZ2"/>
<feature type="compositionally biased region" description="Low complexity" evidence="1">
    <location>
        <begin position="267"/>
        <end position="286"/>
    </location>
</feature>
<proteinExistence type="predicted"/>
<sequence length="351" mass="36527">MGDDDGFDPIFPLPPGANTLRVSSEVRAATFTLFYDDQFAGTAVAIGPRLIVTAGHHFKTTQNDPGLLRLTSPGHRGRKAGAVGVAYVQKDRHRDIMIMWPEEDVPYTTLRGYRPVVGSRVLTLYASPREPHQKLVESPGTVNSTTEKLCRSLGTVTTQGASGAPVLDSYGDSVVGLHLSVSDSAADGSWVSEFVPSAAVVDMLRDAKVDPAVPYRVEDEEKASPPRKGAKDAAASPKGRKSAAKSTAKKSSAKKEAAPSGGRSGKKAPAASSTKKAAEKTPAAGKSSPRSASKLAASITKTAGGKKSKDAKVEKRLFATKASPKGKSSTAAKAQSSTKATKAGKGAARKS</sequence>
<dbReference type="Gene3D" id="2.40.10.10">
    <property type="entry name" value="Trypsin-like serine proteases"/>
    <property type="match status" value="2"/>
</dbReference>
<feature type="compositionally biased region" description="Basic residues" evidence="1">
    <location>
        <begin position="238"/>
        <end position="252"/>
    </location>
</feature>
<accession>A0A7S1QNZ2</accession>
<feature type="compositionally biased region" description="Basic and acidic residues" evidence="1">
    <location>
        <begin position="307"/>
        <end position="317"/>
    </location>
</feature>
<feature type="region of interest" description="Disordered" evidence="1">
    <location>
        <begin position="215"/>
        <end position="351"/>
    </location>
</feature>
<reference evidence="2" key="1">
    <citation type="submission" date="2021-01" db="EMBL/GenBank/DDBJ databases">
        <authorList>
            <person name="Corre E."/>
            <person name="Pelletier E."/>
            <person name="Niang G."/>
            <person name="Scheremetjew M."/>
            <person name="Finn R."/>
            <person name="Kale V."/>
            <person name="Holt S."/>
            <person name="Cochrane G."/>
            <person name="Meng A."/>
            <person name="Brown T."/>
            <person name="Cohen L."/>
        </authorList>
    </citation>
    <scope>NUCLEOTIDE SEQUENCE</scope>
    <source>
        <strain evidence="2">CCAP 1951/1</strain>
    </source>
</reference>